<accession>A0A0J7YTP2</accession>
<dbReference type="Proteomes" id="UP000037432">
    <property type="component" value="Unassembled WGS sequence"/>
</dbReference>
<feature type="compositionally biased region" description="Polar residues" evidence="1">
    <location>
        <begin position="72"/>
        <end position="81"/>
    </location>
</feature>
<gene>
    <name evidence="2" type="ORF">ACM01_44225</name>
</gene>
<evidence type="ECO:0000256" key="1">
    <source>
        <dbReference type="SAM" id="MobiDB-lite"/>
    </source>
</evidence>
<proteinExistence type="predicted"/>
<feature type="region of interest" description="Disordered" evidence="1">
    <location>
        <begin position="64"/>
        <end position="83"/>
    </location>
</feature>
<sequence length="109" mass="12214">MPAYDVAKRIAEARGWSCTPQPFSSGQARPMVHEEQRWLGVTAMQAQSVTYGANDVVLLHAGDIREDGTPASPVTETSAQSKDMEGLLRELQRMWELWERLGENDRKAL</sequence>
<name>A0A0J7YTP2_STRVR</name>
<organism evidence="2 3">
    <name type="scientific">Streptomyces viridochromogenes</name>
    <dbReference type="NCBI Taxonomy" id="1938"/>
    <lineage>
        <taxon>Bacteria</taxon>
        <taxon>Bacillati</taxon>
        <taxon>Actinomycetota</taxon>
        <taxon>Actinomycetes</taxon>
        <taxon>Kitasatosporales</taxon>
        <taxon>Streptomycetaceae</taxon>
        <taxon>Streptomyces</taxon>
    </lineage>
</organism>
<comment type="caution">
    <text evidence="2">The sequence shown here is derived from an EMBL/GenBank/DDBJ whole genome shotgun (WGS) entry which is preliminary data.</text>
</comment>
<evidence type="ECO:0000313" key="2">
    <source>
        <dbReference type="EMBL" id="KMS67021.1"/>
    </source>
</evidence>
<reference evidence="2 3" key="1">
    <citation type="submission" date="2015-06" db="EMBL/GenBank/DDBJ databases">
        <authorList>
            <person name="Ju K.-S."/>
            <person name="Doroghazi J.R."/>
            <person name="Metcalf W.W."/>
        </authorList>
    </citation>
    <scope>NUCLEOTIDE SEQUENCE [LARGE SCALE GENOMIC DNA]</scope>
    <source>
        <strain evidence="2 3">NRRL 3414</strain>
    </source>
</reference>
<dbReference type="PATRIC" id="fig|1938.3.peg.1196"/>
<protein>
    <submittedName>
        <fullName evidence="2">Uncharacterized protein</fullName>
    </submittedName>
</protein>
<evidence type="ECO:0000313" key="3">
    <source>
        <dbReference type="Proteomes" id="UP000037432"/>
    </source>
</evidence>
<dbReference type="EMBL" id="LFNT01000122">
    <property type="protein sequence ID" value="KMS67021.1"/>
    <property type="molecule type" value="Genomic_DNA"/>
</dbReference>
<dbReference type="AlphaFoldDB" id="A0A0J7YTP2"/>